<feature type="domain" description="Rad50/SbcC-type AAA" evidence="1">
    <location>
        <begin position="5"/>
        <end position="264"/>
    </location>
</feature>
<name>A0A1H5N6H2_9FLAO</name>
<dbReference type="Proteomes" id="UP000199448">
    <property type="component" value="Unassembled WGS sequence"/>
</dbReference>
<dbReference type="Gene3D" id="3.40.50.300">
    <property type="entry name" value="P-loop containing nucleotide triphosphate hydrolases"/>
    <property type="match status" value="1"/>
</dbReference>
<dbReference type="PANTHER" id="PTHR32182:SF0">
    <property type="entry name" value="DNA REPLICATION AND REPAIR PROTEIN RECF"/>
    <property type="match status" value="1"/>
</dbReference>
<protein>
    <submittedName>
        <fullName evidence="2">AAA domain-containing protein</fullName>
    </submittedName>
</protein>
<evidence type="ECO:0000313" key="2">
    <source>
        <dbReference type="EMBL" id="SEE96258.1"/>
    </source>
</evidence>
<evidence type="ECO:0000313" key="3">
    <source>
        <dbReference type="Proteomes" id="UP000199448"/>
    </source>
</evidence>
<dbReference type="InterPro" id="IPR038729">
    <property type="entry name" value="Rad50/SbcC_AAA"/>
</dbReference>
<reference evidence="2 3" key="1">
    <citation type="submission" date="2016-10" db="EMBL/GenBank/DDBJ databases">
        <authorList>
            <person name="de Groot N.N."/>
        </authorList>
    </citation>
    <scope>NUCLEOTIDE SEQUENCE [LARGE SCALE GENOMIC DNA]</scope>
    <source>
        <strain evidence="2 3">DSM 23553</strain>
    </source>
</reference>
<organism evidence="2 3">
    <name type="scientific">Salinimicrobium catena</name>
    <dbReference type="NCBI Taxonomy" id="390640"/>
    <lineage>
        <taxon>Bacteria</taxon>
        <taxon>Pseudomonadati</taxon>
        <taxon>Bacteroidota</taxon>
        <taxon>Flavobacteriia</taxon>
        <taxon>Flavobacteriales</taxon>
        <taxon>Flavobacteriaceae</taxon>
        <taxon>Salinimicrobium</taxon>
    </lineage>
</organism>
<dbReference type="OrthoDB" id="1023918at2"/>
<dbReference type="InterPro" id="IPR027417">
    <property type="entry name" value="P-loop_NTPase"/>
</dbReference>
<dbReference type="Pfam" id="PF13476">
    <property type="entry name" value="AAA_23"/>
    <property type="match status" value="1"/>
</dbReference>
<dbReference type="PANTHER" id="PTHR32182">
    <property type="entry name" value="DNA REPLICATION AND REPAIR PROTEIN RECF"/>
    <property type="match status" value="1"/>
</dbReference>
<dbReference type="STRING" id="390640.SAMN04488034_103316"/>
<evidence type="ECO:0000259" key="1">
    <source>
        <dbReference type="Pfam" id="PF13476"/>
    </source>
</evidence>
<dbReference type="SUPFAM" id="SSF52540">
    <property type="entry name" value="P-loop containing nucleoside triphosphate hydrolases"/>
    <property type="match status" value="1"/>
</dbReference>
<sequence>MKIRRLTIRSFRGIPDEQSFNFMDSRQNPVSTLIFGDNGSGKSSIIDAIEYNLQGKIERSDSLKNEFRPSPISFQGEEEEGSYTSCWFSDDTRHTRTINVNYNEEKDKLVYSKAPTGIHHNFQIAPIVLRRNDIISYSTTPVQSKQLLLWKFIYKTEGATNEDHVIDHVQLQNLDKERIRLKGRRRKNLQNLAETLGMDPDKIPSAGSNDFSLFIKNNIRRGLNRKQYQQLKTKGRLKGVNEKGLEIASSVVRITEQIREVETQIKNIKKLGSASKSTRKEQIKKFFSEASSHLTTAFKKISPINFVEEINVFIGELTEVSFEIKVKLKNGKEVTPNSVFSEANLDLLILLLYTSLIKESIKFGQSKVLILDDVLQSVDSSIRLNFLEYLLKEFKDWQIIISAHDRLWLNQIRNVFRRNAHKFKEIEIFKWNFDTGPQILEIDSDEAENPLLIATKTKNTQIIASQTGLFLETICHKLSMSLNTSIQRKYEDKYTIGDLWPGIKKFFKKTELRELTQEIDKYLHIRNLLGAHYNEWAVSLSSHEVLSFSSNVLNFYNKIFCQKCRTWINGKKTCACGSLSLN</sequence>
<dbReference type="GO" id="GO:0000731">
    <property type="term" value="P:DNA synthesis involved in DNA repair"/>
    <property type="evidence" value="ECO:0007669"/>
    <property type="project" value="TreeGrafter"/>
</dbReference>
<keyword evidence="3" id="KW-1185">Reference proteome</keyword>
<proteinExistence type="predicted"/>
<dbReference type="RefSeq" id="WP_093113243.1">
    <property type="nucleotide sequence ID" value="NZ_FNGG01000003.1"/>
</dbReference>
<dbReference type="GO" id="GO:0006302">
    <property type="term" value="P:double-strand break repair"/>
    <property type="evidence" value="ECO:0007669"/>
    <property type="project" value="InterPro"/>
</dbReference>
<accession>A0A1H5N6H2</accession>
<dbReference type="AlphaFoldDB" id="A0A1H5N6H2"/>
<dbReference type="GO" id="GO:0016887">
    <property type="term" value="F:ATP hydrolysis activity"/>
    <property type="evidence" value="ECO:0007669"/>
    <property type="project" value="InterPro"/>
</dbReference>
<dbReference type="EMBL" id="FNUG01000003">
    <property type="protein sequence ID" value="SEE96258.1"/>
    <property type="molecule type" value="Genomic_DNA"/>
</dbReference>
<gene>
    <name evidence="2" type="ORF">SAMN04488034_103316</name>
</gene>